<organism evidence="1 2">
    <name type="scientific">Fomitopsis schrenkii</name>
    <name type="common">Brown rot fungus</name>
    <dbReference type="NCBI Taxonomy" id="2126942"/>
    <lineage>
        <taxon>Eukaryota</taxon>
        <taxon>Fungi</taxon>
        <taxon>Dikarya</taxon>
        <taxon>Basidiomycota</taxon>
        <taxon>Agaricomycotina</taxon>
        <taxon>Agaricomycetes</taxon>
        <taxon>Polyporales</taxon>
        <taxon>Fomitopsis</taxon>
    </lineage>
</organism>
<keyword evidence="2" id="KW-1185">Reference proteome</keyword>
<dbReference type="Proteomes" id="UP000015241">
    <property type="component" value="Unassembled WGS sequence"/>
</dbReference>
<dbReference type="InParanoid" id="S8E6E5"/>
<dbReference type="EMBL" id="KE504147">
    <property type="protein sequence ID" value="EPT00632.1"/>
    <property type="molecule type" value="Genomic_DNA"/>
</dbReference>
<sequence length="118" mass="13983">MVDDLPELVASYVEYVDGPTPPDEWDLDREELISKKQYRRLQKLMPLREFGWYQHIDGSCTLYKEIVYVYENVDVMMMRKSWISMTKARKPKGKLLMTTAQVTGKTKTMREASPRQSW</sequence>
<name>S8E6E5_FOMSC</name>
<proteinExistence type="predicted"/>
<dbReference type="AlphaFoldDB" id="S8E6E5"/>
<gene>
    <name evidence="1" type="ORF">FOMPIDRAFT_1049406</name>
</gene>
<evidence type="ECO:0000313" key="2">
    <source>
        <dbReference type="Proteomes" id="UP000015241"/>
    </source>
</evidence>
<evidence type="ECO:0000313" key="1">
    <source>
        <dbReference type="EMBL" id="EPT00632.1"/>
    </source>
</evidence>
<reference evidence="1 2" key="1">
    <citation type="journal article" date="2012" name="Science">
        <title>The Paleozoic origin of enzymatic lignin decomposition reconstructed from 31 fungal genomes.</title>
        <authorList>
            <person name="Floudas D."/>
            <person name="Binder M."/>
            <person name="Riley R."/>
            <person name="Barry K."/>
            <person name="Blanchette R.A."/>
            <person name="Henrissat B."/>
            <person name="Martinez A.T."/>
            <person name="Otillar R."/>
            <person name="Spatafora J.W."/>
            <person name="Yadav J.S."/>
            <person name="Aerts A."/>
            <person name="Benoit I."/>
            <person name="Boyd A."/>
            <person name="Carlson A."/>
            <person name="Copeland A."/>
            <person name="Coutinho P.M."/>
            <person name="de Vries R.P."/>
            <person name="Ferreira P."/>
            <person name="Findley K."/>
            <person name="Foster B."/>
            <person name="Gaskell J."/>
            <person name="Glotzer D."/>
            <person name="Gorecki P."/>
            <person name="Heitman J."/>
            <person name="Hesse C."/>
            <person name="Hori C."/>
            <person name="Igarashi K."/>
            <person name="Jurgens J.A."/>
            <person name="Kallen N."/>
            <person name="Kersten P."/>
            <person name="Kohler A."/>
            <person name="Kuees U."/>
            <person name="Kumar T.K.A."/>
            <person name="Kuo A."/>
            <person name="LaButti K."/>
            <person name="Larrondo L.F."/>
            <person name="Lindquist E."/>
            <person name="Ling A."/>
            <person name="Lombard V."/>
            <person name="Lucas S."/>
            <person name="Lundell T."/>
            <person name="Martin R."/>
            <person name="McLaughlin D.J."/>
            <person name="Morgenstern I."/>
            <person name="Morin E."/>
            <person name="Murat C."/>
            <person name="Nagy L.G."/>
            <person name="Nolan M."/>
            <person name="Ohm R.A."/>
            <person name="Patyshakuliyeva A."/>
            <person name="Rokas A."/>
            <person name="Ruiz-Duenas F.J."/>
            <person name="Sabat G."/>
            <person name="Salamov A."/>
            <person name="Samejima M."/>
            <person name="Schmutz J."/>
            <person name="Slot J.C."/>
            <person name="St John F."/>
            <person name="Stenlid J."/>
            <person name="Sun H."/>
            <person name="Sun S."/>
            <person name="Syed K."/>
            <person name="Tsang A."/>
            <person name="Wiebenga A."/>
            <person name="Young D."/>
            <person name="Pisabarro A."/>
            <person name="Eastwood D.C."/>
            <person name="Martin F."/>
            <person name="Cullen D."/>
            <person name="Grigoriev I.V."/>
            <person name="Hibbett D.S."/>
        </authorList>
    </citation>
    <scope>NUCLEOTIDE SEQUENCE</scope>
    <source>
        <strain evidence="2">FP-58527</strain>
    </source>
</reference>
<dbReference type="HOGENOM" id="CLU_2133561_0_0_1"/>
<accession>S8E6E5</accession>
<dbReference type="STRING" id="743788.S8E6E5"/>
<protein>
    <submittedName>
        <fullName evidence="1">Uncharacterized protein</fullName>
    </submittedName>
</protein>